<dbReference type="GO" id="GO:0006285">
    <property type="term" value="P:base-excision repair, AP site formation"/>
    <property type="evidence" value="ECO:0007669"/>
    <property type="project" value="UniProtKB-ARBA"/>
</dbReference>
<gene>
    <name evidence="3" type="ORF">VE01_08242</name>
</gene>
<evidence type="ECO:0000313" key="4">
    <source>
        <dbReference type="Proteomes" id="UP000091956"/>
    </source>
</evidence>
<dbReference type="PANTHER" id="PTHR47203:SF1">
    <property type="entry name" value="HYPOTHETICAL BASE EXCISION DNA REPAIR PROTEIN (EUROFUNG)"/>
    <property type="match status" value="1"/>
</dbReference>
<dbReference type="InterPro" id="IPR003265">
    <property type="entry name" value="HhH-GPD_domain"/>
</dbReference>
<sequence>MSTNGPRKRKVDAANGATVNGEVVNGGWDELPHNLGTVAADVEDQKPKRPRARRVIKEVVDTSQAVQVQADKLIEGNEILKTAKNPKKHKYGLTPGVTPYPDFLMPTPEACLEVKNLLSGLHGVVEQPKAVPPPSLEVTGCGEVPSVLDALIRTRLSAATTSTNSAYAFAGLVSKFGILKEGIGKGSVNWNKVREADVKEVEAAIKRGGLGKSKSIDIKKILDMVHDENMARREAFLKERESGVKSDVVGGESFKQGQKDMEIAVADKEILSLQYMHGLTPDEAMEEFIKYPGIGVKTASCVILFCLRRPSFAVDTHIFRLCRWLKWIPEKATRDSAFSHCEVRVPNEYKYSLHRLFIRHGKTCGRCRASTSETSEAWKETVCPIDHLVERTGLRKILKPTGKMKKKKNASEEDIDSELSELDGEIFGGYTWNGTEVTPEVEEEK</sequence>
<feature type="domain" description="HhH-GPD" evidence="2">
    <location>
        <begin position="156"/>
        <end position="363"/>
    </location>
</feature>
<dbReference type="AlphaFoldDB" id="A0A1B8GDM7"/>
<reference evidence="3 4" key="1">
    <citation type="submission" date="2016-03" db="EMBL/GenBank/DDBJ databases">
        <title>Comparative genomics of Pseudogymnoascus destructans, the fungus causing white-nose syndrome of bats.</title>
        <authorList>
            <person name="Palmer J.M."/>
            <person name="Drees K.P."/>
            <person name="Foster J.T."/>
            <person name="Lindner D.L."/>
        </authorList>
    </citation>
    <scope>NUCLEOTIDE SEQUENCE [LARGE SCALE GENOMIC DNA]</scope>
    <source>
        <strain evidence="3 4">UAMH 10579</strain>
    </source>
</reference>
<dbReference type="Gene3D" id="1.10.1670.10">
    <property type="entry name" value="Helix-hairpin-Helix base-excision DNA repair enzymes (C-terminal)"/>
    <property type="match status" value="1"/>
</dbReference>
<keyword evidence="4" id="KW-1185">Reference proteome</keyword>
<evidence type="ECO:0000259" key="2">
    <source>
        <dbReference type="SMART" id="SM00478"/>
    </source>
</evidence>
<dbReference type="PANTHER" id="PTHR47203">
    <property type="match status" value="1"/>
</dbReference>
<dbReference type="CDD" id="cd00056">
    <property type="entry name" value="ENDO3c"/>
    <property type="match status" value="1"/>
</dbReference>
<dbReference type="Pfam" id="PF00730">
    <property type="entry name" value="HhH-GPD"/>
    <property type="match status" value="1"/>
</dbReference>
<dbReference type="InterPro" id="IPR011257">
    <property type="entry name" value="DNA_glycosylase"/>
</dbReference>
<dbReference type="GO" id="GO:0000702">
    <property type="term" value="F:oxidized base lesion DNA N-glycosylase activity"/>
    <property type="evidence" value="ECO:0007669"/>
    <property type="project" value="UniProtKB-ARBA"/>
</dbReference>
<reference evidence="4" key="2">
    <citation type="journal article" date="2018" name="Nat. Commun.">
        <title>Extreme sensitivity to ultraviolet light in the fungal pathogen causing white-nose syndrome of bats.</title>
        <authorList>
            <person name="Palmer J.M."/>
            <person name="Drees K.P."/>
            <person name="Foster J.T."/>
            <person name="Lindner D.L."/>
        </authorList>
    </citation>
    <scope>NUCLEOTIDE SEQUENCE [LARGE SCALE GENOMIC DNA]</scope>
    <source>
        <strain evidence="4">UAMH 10579</strain>
    </source>
</reference>
<evidence type="ECO:0000313" key="3">
    <source>
        <dbReference type="EMBL" id="OBT93929.1"/>
    </source>
</evidence>
<name>A0A1B8GDM7_9PEZI</name>
<dbReference type="RefSeq" id="XP_018127662.1">
    <property type="nucleotide sequence ID" value="XM_018277670.1"/>
</dbReference>
<dbReference type="EMBL" id="KV460248">
    <property type="protein sequence ID" value="OBT93929.1"/>
    <property type="molecule type" value="Genomic_DNA"/>
</dbReference>
<dbReference type="Gene3D" id="1.10.340.30">
    <property type="entry name" value="Hypothetical protein, domain 2"/>
    <property type="match status" value="1"/>
</dbReference>
<dbReference type="SUPFAM" id="SSF48150">
    <property type="entry name" value="DNA-glycosylase"/>
    <property type="match status" value="1"/>
</dbReference>
<evidence type="ECO:0000256" key="1">
    <source>
        <dbReference type="SAM" id="MobiDB-lite"/>
    </source>
</evidence>
<organism evidence="3 4">
    <name type="scientific">Pseudogymnoascus verrucosus</name>
    <dbReference type="NCBI Taxonomy" id="342668"/>
    <lineage>
        <taxon>Eukaryota</taxon>
        <taxon>Fungi</taxon>
        <taxon>Dikarya</taxon>
        <taxon>Ascomycota</taxon>
        <taxon>Pezizomycotina</taxon>
        <taxon>Leotiomycetes</taxon>
        <taxon>Thelebolales</taxon>
        <taxon>Thelebolaceae</taxon>
        <taxon>Pseudogymnoascus</taxon>
    </lineage>
</organism>
<dbReference type="SMART" id="SM00478">
    <property type="entry name" value="ENDO3c"/>
    <property type="match status" value="1"/>
</dbReference>
<dbReference type="OrthoDB" id="5607at2759"/>
<dbReference type="STRING" id="342668.A0A1B8GDM7"/>
<accession>A0A1B8GDM7</accession>
<dbReference type="Proteomes" id="UP000091956">
    <property type="component" value="Unassembled WGS sequence"/>
</dbReference>
<dbReference type="InterPro" id="IPR023170">
    <property type="entry name" value="HhH_base_excis_C"/>
</dbReference>
<dbReference type="GeneID" id="28841628"/>
<feature type="region of interest" description="Disordered" evidence="1">
    <location>
        <begin position="1"/>
        <end position="28"/>
    </location>
</feature>
<protein>
    <recommendedName>
        <fullName evidence="2">HhH-GPD domain-containing protein</fullName>
    </recommendedName>
</protein>
<proteinExistence type="predicted"/>
<feature type="compositionally biased region" description="Basic residues" evidence="1">
    <location>
        <begin position="1"/>
        <end position="10"/>
    </location>
</feature>